<dbReference type="Proteomes" id="UP000005205">
    <property type="component" value="Unassembled WGS sequence"/>
</dbReference>
<evidence type="ECO:0000313" key="3">
    <source>
        <dbReference type="Proteomes" id="UP000005205"/>
    </source>
</evidence>
<dbReference type="KEGG" id="acep:105622348"/>
<evidence type="ECO:0000313" key="2">
    <source>
        <dbReference type="EnsemblMetazoa" id="XP_012059158.1"/>
    </source>
</evidence>
<keyword evidence="3" id="KW-1185">Reference proteome</keyword>
<sequence>MHDEAHMLIVKKKRRFCIPKNLNISHCWNIIESTVAQEIGALDYTPIPNYFDTNAYKIGYIFVPTSTQIKCFRSVSVLKILGPIHDFVVESETNTKWLDKKFHSVRTAGDQMDFRSGKNELSFTGRNYYFLSKAYDMPTQGNVTIDRTSHKINIVEIKLNAYVLERSTKAPKQSHVDRESSPAAIVNHAAFTLARTRIHECVIGRAGGEAGAGARSLAEQVNLQDSSNQSAIAVYGHSARFTDEEFDTFSALLTSLWKILVWKNMHKEVIGNASENSKQRDPYNGSMGMHFP</sequence>
<protein>
    <submittedName>
        <fullName evidence="2">Uncharacterized protein</fullName>
    </submittedName>
</protein>
<dbReference type="EnsemblMetazoa" id="XM_012203768.1">
    <property type="protein sequence ID" value="XP_012059158.1"/>
    <property type="gene ID" value="LOC105622348"/>
</dbReference>
<reference evidence="3" key="1">
    <citation type="journal article" date="2011" name="PLoS Genet.">
        <title>The genome sequence of the leaf-cutter ant Atta cephalotes reveals insights into its obligate symbiotic lifestyle.</title>
        <authorList>
            <person name="Suen G."/>
            <person name="Teiling C."/>
            <person name="Li L."/>
            <person name="Holt C."/>
            <person name="Abouheif E."/>
            <person name="Bornberg-Bauer E."/>
            <person name="Bouffard P."/>
            <person name="Caldera E.J."/>
            <person name="Cash E."/>
            <person name="Cavanaugh A."/>
            <person name="Denas O."/>
            <person name="Elhaik E."/>
            <person name="Fave M.J."/>
            <person name="Gadau J."/>
            <person name="Gibson J.D."/>
            <person name="Graur D."/>
            <person name="Grubbs K.J."/>
            <person name="Hagen D.E."/>
            <person name="Harkins T.T."/>
            <person name="Helmkampf M."/>
            <person name="Hu H."/>
            <person name="Johnson B.R."/>
            <person name="Kim J."/>
            <person name="Marsh S.E."/>
            <person name="Moeller J.A."/>
            <person name="Munoz-Torres M.C."/>
            <person name="Murphy M.C."/>
            <person name="Naughton M.C."/>
            <person name="Nigam S."/>
            <person name="Overson R."/>
            <person name="Rajakumar R."/>
            <person name="Reese J.T."/>
            <person name="Scott J.J."/>
            <person name="Smith C.R."/>
            <person name="Tao S."/>
            <person name="Tsutsui N.D."/>
            <person name="Viljakainen L."/>
            <person name="Wissler L."/>
            <person name="Yandell M.D."/>
            <person name="Zimmer F."/>
            <person name="Taylor J."/>
            <person name="Slater S.C."/>
            <person name="Clifton S.W."/>
            <person name="Warren W.C."/>
            <person name="Elsik C.G."/>
            <person name="Smith C.D."/>
            <person name="Weinstock G.M."/>
            <person name="Gerardo N.M."/>
            <person name="Currie C.R."/>
        </authorList>
    </citation>
    <scope>NUCLEOTIDE SEQUENCE [LARGE SCALE GENOMIC DNA]</scope>
</reference>
<dbReference type="InParanoid" id="A0A158NNQ0"/>
<evidence type="ECO:0000256" key="1">
    <source>
        <dbReference type="SAM" id="MobiDB-lite"/>
    </source>
</evidence>
<dbReference type="EMBL" id="ADTU01021697">
    <property type="status" value="NOT_ANNOTATED_CDS"/>
    <property type="molecule type" value="Genomic_DNA"/>
</dbReference>
<reference evidence="2" key="2">
    <citation type="submission" date="2016-04" db="UniProtKB">
        <authorList>
            <consortium name="EnsemblMetazoa"/>
        </authorList>
    </citation>
    <scope>IDENTIFICATION</scope>
</reference>
<name>A0A158NNQ0_ATTCE</name>
<proteinExistence type="predicted"/>
<dbReference type="EMBL" id="ADTU01021698">
    <property type="status" value="NOT_ANNOTATED_CDS"/>
    <property type="molecule type" value="Genomic_DNA"/>
</dbReference>
<feature type="region of interest" description="Disordered" evidence="1">
    <location>
        <begin position="273"/>
        <end position="292"/>
    </location>
</feature>
<gene>
    <name evidence="2" type="primary">105622348</name>
</gene>
<dbReference type="AlphaFoldDB" id="A0A158NNQ0"/>
<organism evidence="2 3">
    <name type="scientific">Atta cephalotes</name>
    <name type="common">Leafcutter ant</name>
    <dbReference type="NCBI Taxonomy" id="12957"/>
    <lineage>
        <taxon>Eukaryota</taxon>
        <taxon>Metazoa</taxon>
        <taxon>Ecdysozoa</taxon>
        <taxon>Arthropoda</taxon>
        <taxon>Hexapoda</taxon>
        <taxon>Insecta</taxon>
        <taxon>Pterygota</taxon>
        <taxon>Neoptera</taxon>
        <taxon>Endopterygota</taxon>
        <taxon>Hymenoptera</taxon>
        <taxon>Apocrita</taxon>
        <taxon>Aculeata</taxon>
        <taxon>Formicoidea</taxon>
        <taxon>Formicidae</taxon>
        <taxon>Myrmicinae</taxon>
        <taxon>Atta</taxon>
    </lineage>
</organism>
<dbReference type="OrthoDB" id="6343900at2759"/>
<accession>A0A158NNQ0</accession>
<dbReference type="EMBL" id="ADTU01021696">
    <property type="status" value="NOT_ANNOTATED_CDS"/>
    <property type="molecule type" value="Genomic_DNA"/>
</dbReference>